<keyword evidence="2 5" id="KW-0812">Transmembrane</keyword>
<keyword evidence="6" id="KW-0808">Transferase</keyword>
<dbReference type="Proteomes" id="UP000240739">
    <property type="component" value="Unassembled WGS sequence"/>
</dbReference>
<keyword evidence="6" id="KW-0489">Methyltransferase</keyword>
<dbReference type="InterPro" id="IPR007318">
    <property type="entry name" value="Phopholipid_MeTrfase"/>
</dbReference>
<comment type="subcellular location">
    <subcellularLocation>
        <location evidence="1">Endomembrane system</location>
        <topology evidence="1">Multi-pass membrane protein</topology>
    </subcellularLocation>
</comment>
<evidence type="ECO:0000313" key="7">
    <source>
        <dbReference type="Proteomes" id="UP000240739"/>
    </source>
</evidence>
<evidence type="ECO:0000256" key="3">
    <source>
        <dbReference type="ARBA" id="ARBA00022989"/>
    </source>
</evidence>
<keyword evidence="7" id="KW-1185">Reference proteome</keyword>
<dbReference type="GO" id="GO:0008168">
    <property type="term" value="F:methyltransferase activity"/>
    <property type="evidence" value="ECO:0007669"/>
    <property type="project" value="UniProtKB-KW"/>
</dbReference>
<dbReference type="OrthoDB" id="941586at2"/>
<evidence type="ECO:0000256" key="5">
    <source>
        <dbReference type="SAM" id="Phobius"/>
    </source>
</evidence>
<organism evidence="6 7">
    <name type="scientific">Paraconexibacter algicola</name>
    <dbReference type="NCBI Taxonomy" id="2133960"/>
    <lineage>
        <taxon>Bacteria</taxon>
        <taxon>Bacillati</taxon>
        <taxon>Actinomycetota</taxon>
        <taxon>Thermoleophilia</taxon>
        <taxon>Solirubrobacterales</taxon>
        <taxon>Paraconexibacteraceae</taxon>
        <taxon>Paraconexibacter</taxon>
    </lineage>
</organism>
<keyword evidence="3 5" id="KW-1133">Transmembrane helix</keyword>
<sequence>MPRRAAVLGSALFFLVGPGLEAGLGPFLVTGGWDRGSGTSPALTVAGALLIVGGLVVLVRCFADFALRGQGTPTPAAPTATLVTGGPYAVVRNPQHLATAVVVLGQALVLARPVLLVAVAAYLGTLGLLVRRYEEPRLRERFGPAYDAYRAATPAWVPRPRRGRAPGPTGATR</sequence>
<accession>A0A2T4UN54</accession>
<evidence type="ECO:0000256" key="1">
    <source>
        <dbReference type="ARBA" id="ARBA00004127"/>
    </source>
</evidence>
<evidence type="ECO:0000256" key="2">
    <source>
        <dbReference type="ARBA" id="ARBA00022692"/>
    </source>
</evidence>
<evidence type="ECO:0000256" key="4">
    <source>
        <dbReference type="ARBA" id="ARBA00023136"/>
    </source>
</evidence>
<feature type="transmembrane region" description="Helical" evidence="5">
    <location>
        <begin position="97"/>
        <end position="130"/>
    </location>
</feature>
<dbReference type="Gene3D" id="1.20.120.1630">
    <property type="match status" value="1"/>
</dbReference>
<dbReference type="EMBL" id="PYYB01000001">
    <property type="protein sequence ID" value="PTL60666.1"/>
    <property type="molecule type" value="Genomic_DNA"/>
</dbReference>
<dbReference type="Pfam" id="PF04191">
    <property type="entry name" value="PEMT"/>
    <property type="match status" value="1"/>
</dbReference>
<keyword evidence="4 5" id="KW-0472">Membrane</keyword>
<protein>
    <submittedName>
        <fullName evidence="6">Isoprenylcysteine carboxyl methyltransferase</fullName>
    </submittedName>
</protein>
<proteinExistence type="predicted"/>
<comment type="caution">
    <text evidence="6">The sequence shown here is derived from an EMBL/GenBank/DDBJ whole genome shotgun (WGS) entry which is preliminary data.</text>
</comment>
<dbReference type="GO" id="GO:0032259">
    <property type="term" value="P:methylation"/>
    <property type="evidence" value="ECO:0007669"/>
    <property type="project" value="UniProtKB-KW"/>
</dbReference>
<dbReference type="GO" id="GO:0012505">
    <property type="term" value="C:endomembrane system"/>
    <property type="evidence" value="ECO:0007669"/>
    <property type="project" value="UniProtKB-SubCell"/>
</dbReference>
<dbReference type="AlphaFoldDB" id="A0A2T4UN54"/>
<name>A0A2T4UN54_9ACTN</name>
<evidence type="ECO:0000313" key="6">
    <source>
        <dbReference type="EMBL" id="PTL60666.1"/>
    </source>
</evidence>
<feature type="transmembrane region" description="Helical" evidence="5">
    <location>
        <begin position="45"/>
        <end position="63"/>
    </location>
</feature>
<reference evidence="6 7" key="1">
    <citation type="submission" date="2018-03" db="EMBL/GenBank/DDBJ databases">
        <title>Aquarubrobacter algicola gen. nov., sp. nov., a novel actinobacterium isolated from shallow eutrophic lake during the end of cyanobacterial harmful algal blooms.</title>
        <authorList>
            <person name="Chun S.J."/>
        </authorList>
    </citation>
    <scope>NUCLEOTIDE SEQUENCE [LARGE SCALE GENOMIC DNA]</scope>
    <source>
        <strain evidence="6 7">Seoho-28</strain>
    </source>
</reference>
<gene>
    <name evidence="6" type="ORF">C7Y72_01130</name>
</gene>